<dbReference type="EMBL" id="JAPDRL010000062">
    <property type="protein sequence ID" value="KAJ9660885.1"/>
    <property type="molecule type" value="Genomic_DNA"/>
</dbReference>
<feature type="transmembrane region" description="Helical" evidence="2">
    <location>
        <begin position="602"/>
        <end position="626"/>
    </location>
</feature>
<feature type="compositionally biased region" description="Basic and acidic residues" evidence="1">
    <location>
        <begin position="178"/>
        <end position="189"/>
    </location>
</feature>
<evidence type="ECO:0000256" key="2">
    <source>
        <dbReference type="SAM" id="Phobius"/>
    </source>
</evidence>
<protein>
    <recommendedName>
        <fullName evidence="6">Wax synthase domain-containing protein</fullName>
    </recommendedName>
</protein>
<organism evidence="4 5">
    <name type="scientific">Coniosporium apollinis</name>
    <dbReference type="NCBI Taxonomy" id="61459"/>
    <lineage>
        <taxon>Eukaryota</taxon>
        <taxon>Fungi</taxon>
        <taxon>Dikarya</taxon>
        <taxon>Ascomycota</taxon>
        <taxon>Pezizomycotina</taxon>
        <taxon>Dothideomycetes</taxon>
        <taxon>Dothideomycetes incertae sedis</taxon>
        <taxon>Coniosporium</taxon>
    </lineage>
</organism>
<name>A0ABQ9NNH3_9PEZI</name>
<feature type="compositionally biased region" description="Low complexity" evidence="1">
    <location>
        <begin position="190"/>
        <end position="201"/>
    </location>
</feature>
<comment type="caution">
    <text evidence="4">The sequence shown here is derived from an EMBL/GenBank/DDBJ whole genome shotgun (WGS) entry which is preliminary data.</text>
</comment>
<feature type="region of interest" description="Disordered" evidence="1">
    <location>
        <begin position="115"/>
        <end position="145"/>
    </location>
</feature>
<gene>
    <name evidence="4" type="ORF">H2201_006777</name>
</gene>
<dbReference type="Proteomes" id="UP001172684">
    <property type="component" value="Unassembled WGS sequence"/>
</dbReference>
<accession>A0ABQ9NNH3</accession>
<evidence type="ECO:0000313" key="5">
    <source>
        <dbReference type="Proteomes" id="UP001172684"/>
    </source>
</evidence>
<evidence type="ECO:0000256" key="1">
    <source>
        <dbReference type="SAM" id="MobiDB-lite"/>
    </source>
</evidence>
<feature type="transmembrane region" description="Helical" evidence="2">
    <location>
        <begin position="527"/>
        <end position="548"/>
    </location>
</feature>
<keyword evidence="2" id="KW-1133">Transmembrane helix</keyword>
<feature type="chain" id="PRO_5046892973" description="Wax synthase domain-containing protein" evidence="3">
    <location>
        <begin position="18"/>
        <end position="662"/>
    </location>
</feature>
<feature type="transmembrane region" description="Helical" evidence="2">
    <location>
        <begin position="560"/>
        <end position="581"/>
    </location>
</feature>
<feature type="region of interest" description="Disordered" evidence="1">
    <location>
        <begin position="157"/>
        <end position="201"/>
    </location>
</feature>
<keyword evidence="5" id="KW-1185">Reference proteome</keyword>
<reference evidence="4" key="1">
    <citation type="submission" date="2022-10" db="EMBL/GenBank/DDBJ databases">
        <title>Culturing micro-colonial fungi from biological soil crusts in the Mojave desert and describing Neophaeococcomyces mojavensis, and introducing the new genera and species Taxawa tesnikishii.</title>
        <authorList>
            <person name="Kurbessoian T."/>
            <person name="Stajich J.E."/>
        </authorList>
    </citation>
    <scope>NUCLEOTIDE SEQUENCE</scope>
    <source>
        <strain evidence="4">TK_1</strain>
    </source>
</reference>
<feature type="signal peptide" evidence="3">
    <location>
        <begin position="1"/>
        <end position="17"/>
    </location>
</feature>
<evidence type="ECO:0008006" key="6">
    <source>
        <dbReference type="Google" id="ProtNLM"/>
    </source>
</evidence>
<dbReference type="PANTHER" id="PTHR35043">
    <property type="entry name" value="TRANSCRIPTION FACTOR DOMAIN-CONTAINING PROTEIN"/>
    <property type="match status" value="1"/>
</dbReference>
<evidence type="ECO:0000313" key="4">
    <source>
        <dbReference type="EMBL" id="KAJ9660885.1"/>
    </source>
</evidence>
<keyword evidence="3" id="KW-0732">Signal</keyword>
<keyword evidence="2" id="KW-0812">Transmembrane</keyword>
<feature type="compositionally biased region" description="Polar residues" evidence="1">
    <location>
        <begin position="120"/>
        <end position="142"/>
    </location>
</feature>
<proteinExistence type="predicted"/>
<dbReference type="PANTHER" id="PTHR35043:SF7">
    <property type="entry name" value="TRANSCRIPTION FACTOR DOMAIN-CONTAINING PROTEIN"/>
    <property type="match status" value="1"/>
</dbReference>
<evidence type="ECO:0000256" key="3">
    <source>
        <dbReference type="SAM" id="SignalP"/>
    </source>
</evidence>
<sequence>MFLPFFVCLLLYVECNATPLLIARKPDNLTAEADPSWVSSPNVRGTFDLLLASLTTLSLCAWTAYHPNVQSTNSLVRNFFHRLWWMLVVIFAPEVVLFNAWEQWWTARRLQHEVCPPDQPASSDSETDTNTAAGSQRPASDTQNRDQVECFVCAGANSSPEEDSESNRTATQQVAEAHLSRDGSARRSSDSSPRADSARASVSDVPLAFTALENASPVPMKANDCSNSNQWTIEQAFFAVSGGFAIDSSSFSTQPQLTFTPLGITTLSKQGLLPRTSGAIVSDKSKADVVAKVLICIQAGWFLIQSLARVARNLPLTLLELHVLTHVACAFCMYLFWINKPYDVGCPIICEDEAIVDMAALFSVRSQGRDSPGDWKCAQLHSFELTEVERAHIPKEKPQGISGYARKAVDWVVQPIDMSTPKIYPTSLPDRNIEETCAPAVREHWIRANRALQHIRSTGGHFRWRSFDRPYYLENSEERYLQKAMGVDFEADRVFVVPARSNLRIDGAKYAFGPNDLRDRLHSLQTMTFAILTTLYGGAHLSAWSAHFPSIAEMWMWRSAGIVMAGTPLTWGIVFILGDFGKWIDPPGRYTQKLKGFAICRYFASLLVDGVAFLWLLALGCFTTLYPVARLYILVESFVSLRSPPVGTYTTVQWTDFIPHVG</sequence>
<keyword evidence="2" id="KW-0472">Membrane</keyword>